<organism evidence="8 9">
    <name type="scientific">Thiohalorhabdus denitrificans</name>
    <dbReference type="NCBI Taxonomy" id="381306"/>
    <lineage>
        <taxon>Bacteria</taxon>
        <taxon>Pseudomonadati</taxon>
        <taxon>Pseudomonadota</taxon>
        <taxon>Gammaproteobacteria</taxon>
        <taxon>Thiohalorhabdales</taxon>
        <taxon>Thiohalorhabdaceae</taxon>
        <taxon>Thiohalorhabdus</taxon>
    </lineage>
</organism>
<feature type="domain" description="Multidrug resistance protein MdtA-like barrel-sandwich hybrid" evidence="5">
    <location>
        <begin position="121"/>
        <end position="241"/>
    </location>
</feature>
<dbReference type="PANTHER" id="PTHR30097">
    <property type="entry name" value="CATION EFFLUX SYSTEM PROTEIN CUSB"/>
    <property type="match status" value="1"/>
</dbReference>
<dbReference type="PANTHER" id="PTHR30097:SF4">
    <property type="entry name" value="SLR6042 PROTEIN"/>
    <property type="match status" value="1"/>
</dbReference>
<protein>
    <submittedName>
        <fullName evidence="8">Multidrug efflux pump subunit AcrA (Membrane-fusion protein)</fullName>
    </submittedName>
</protein>
<dbReference type="EMBL" id="FMUN01000006">
    <property type="protein sequence ID" value="SCY46676.1"/>
    <property type="molecule type" value="Genomic_DNA"/>
</dbReference>
<dbReference type="Pfam" id="PF25975">
    <property type="entry name" value="CzcB_C"/>
    <property type="match status" value="1"/>
</dbReference>
<sequence length="475" mass="51932">MRRNSQAALIPSRAAMALGTLLLVAGGTSARAQEGHQHEGPQQEEASGQVHSQEEHEGDAEGYVDHEGQGEAGHPQGHQAPTVALSEQEKRILGVQSAPAVEAPLHKRVQTVAELTYDPRNVVDVTARVNGEVEVYNEFFEGQLVEEGEVLMELHSPNLIRVAEDYLAGLRAQQDIARLGHDFENLDVTSRVTLLWRGLTDGEIREMQDRGEVPKTMPIESPVTGVVTQQPVQHNSLINAGVRGGQFTAIGDVVAQVARLETMWVQAELLGSQMDRVREGMTARVQVHGLPNRVYEAPVTYVYPDMRMGQRTRIARVVLPNEELDLMPGMYADVEFRVPVEGDRSKPEDPILVTDAEGEAEPVSTDRDSARQRPEGSAATMGQKEIEPLPEWEARPVLSIPEGAVIRTGEGARVFVRTGPRQYQARQVRLGDLAEGRLVVEEGLQAGEEVVVQGQYFLDAEVSMAQSGGGGGHHH</sequence>
<dbReference type="GO" id="GO:0046914">
    <property type="term" value="F:transition metal ion binding"/>
    <property type="evidence" value="ECO:0007669"/>
    <property type="project" value="TreeGrafter"/>
</dbReference>
<dbReference type="SUPFAM" id="SSF111369">
    <property type="entry name" value="HlyD-like secretion proteins"/>
    <property type="match status" value="1"/>
</dbReference>
<dbReference type="InterPro" id="IPR058649">
    <property type="entry name" value="CzcB_C"/>
</dbReference>
<reference evidence="9" key="1">
    <citation type="submission" date="2016-10" db="EMBL/GenBank/DDBJ databases">
        <authorList>
            <person name="Varghese N."/>
        </authorList>
    </citation>
    <scope>NUCLEOTIDE SEQUENCE [LARGE SCALE GENOMIC DNA]</scope>
    <source>
        <strain evidence="9">HL 19</strain>
    </source>
</reference>
<dbReference type="FunFam" id="2.40.420.20:FF:000006">
    <property type="entry name" value="RND family efflux transporter MFP subunit"/>
    <property type="match status" value="1"/>
</dbReference>
<dbReference type="InterPro" id="IPR051909">
    <property type="entry name" value="MFP_Cation_Efflux"/>
</dbReference>
<keyword evidence="4" id="KW-0732">Signal</keyword>
<evidence type="ECO:0000259" key="5">
    <source>
        <dbReference type="Pfam" id="PF25917"/>
    </source>
</evidence>
<evidence type="ECO:0000259" key="7">
    <source>
        <dbReference type="Pfam" id="PF25975"/>
    </source>
</evidence>
<evidence type="ECO:0000313" key="9">
    <source>
        <dbReference type="Proteomes" id="UP000183104"/>
    </source>
</evidence>
<gene>
    <name evidence="8" type="ORF">SAMN05661077_2187</name>
</gene>
<feature type="signal peptide" evidence="4">
    <location>
        <begin position="1"/>
        <end position="32"/>
    </location>
</feature>
<keyword evidence="9" id="KW-1185">Reference proteome</keyword>
<feature type="region of interest" description="Disordered" evidence="3">
    <location>
        <begin position="29"/>
        <end position="80"/>
    </location>
</feature>
<feature type="domain" description="CzcB-like C-terminal circularly permuted SH3-like" evidence="7">
    <location>
        <begin position="399"/>
        <end position="458"/>
    </location>
</feature>
<dbReference type="STRING" id="381306.AN478_05950"/>
<proteinExistence type="inferred from homology"/>
<dbReference type="Pfam" id="PF25954">
    <property type="entry name" value="Beta-barrel_RND_2"/>
    <property type="match status" value="1"/>
</dbReference>
<dbReference type="InterPro" id="IPR058792">
    <property type="entry name" value="Beta-barrel_RND_2"/>
</dbReference>
<dbReference type="GO" id="GO:0015679">
    <property type="term" value="P:plasma membrane copper ion transport"/>
    <property type="evidence" value="ECO:0007669"/>
    <property type="project" value="TreeGrafter"/>
</dbReference>
<evidence type="ECO:0000256" key="1">
    <source>
        <dbReference type="ARBA" id="ARBA00009477"/>
    </source>
</evidence>
<feature type="compositionally biased region" description="Basic and acidic residues" evidence="3">
    <location>
        <begin position="364"/>
        <end position="374"/>
    </location>
</feature>
<dbReference type="Pfam" id="PF25917">
    <property type="entry name" value="BSH_RND"/>
    <property type="match status" value="1"/>
</dbReference>
<evidence type="ECO:0000256" key="3">
    <source>
        <dbReference type="SAM" id="MobiDB-lite"/>
    </source>
</evidence>
<dbReference type="GO" id="GO:0060003">
    <property type="term" value="P:copper ion export"/>
    <property type="evidence" value="ECO:0007669"/>
    <property type="project" value="TreeGrafter"/>
</dbReference>
<dbReference type="InterPro" id="IPR058625">
    <property type="entry name" value="MdtA-like_BSH"/>
</dbReference>
<dbReference type="Gene3D" id="2.40.420.20">
    <property type="match status" value="1"/>
</dbReference>
<dbReference type="AlphaFoldDB" id="A0A1G5G510"/>
<evidence type="ECO:0000259" key="6">
    <source>
        <dbReference type="Pfam" id="PF25954"/>
    </source>
</evidence>
<accession>A0A1G5G510</accession>
<name>A0A1G5G510_9GAMM</name>
<dbReference type="Gene3D" id="2.40.30.170">
    <property type="match status" value="1"/>
</dbReference>
<dbReference type="Proteomes" id="UP000183104">
    <property type="component" value="Unassembled WGS sequence"/>
</dbReference>
<feature type="chain" id="PRO_5010208753" evidence="4">
    <location>
        <begin position="33"/>
        <end position="475"/>
    </location>
</feature>
<dbReference type="Gene3D" id="2.40.50.100">
    <property type="match status" value="1"/>
</dbReference>
<evidence type="ECO:0000313" key="8">
    <source>
        <dbReference type="EMBL" id="SCY46676.1"/>
    </source>
</evidence>
<feature type="domain" description="CusB-like beta-barrel" evidence="6">
    <location>
        <begin position="262"/>
        <end position="337"/>
    </location>
</feature>
<keyword evidence="2" id="KW-0813">Transport</keyword>
<feature type="region of interest" description="Disordered" evidence="3">
    <location>
        <begin position="343"/>
        <end position="388"/>
    </location>
</feature>
<dbReference type="GO" id="GO:0030288">
    <property type="term" value="C:outer membrane-bounded periplasmic space"/>
    <property type="evidence" value="ECO:0007669"/>
    <property type="project" value="TreeGrafter"/>
</dbReference>
<evidence type="ECO:0000256" key="2">
    <source>
        <dbReference type="ARBA" id="ARBA00022448"/>
    </source>
</evidence>
<evidence type="ECO:0000256" key="4">
    <source>
        <dbReference type="SAM" id="SignalP"/>
    </source>
</evidence>
<comment type="similarity">
    <text evidence="1">Belongs to the membrane fusion protein (MFP) (TC 8.A.1) family.</text>
</comment>